<gene>
    <name evidence="8" type="ORF">Poly30_42810</name>
</gene>
<dbReference type="SUPFAM" id="SSF49785">
    <property type="entry name" value="Galactose-binding domain-like"/>
    <property type="match status" value="1"/>
</dbReference>
<feature type="region of interest" description="Disordered" evidence="5">
    <location>
        <begin position="388"/>
        <end position="407"/>
    </location>
</feature>
<proteinExistence type="inferred from homology"/>
<keyword evidence="9" id="KW-1185">Reference proteome</keyword>
<dbReference type="AlphaFoldDB" id="A0A518EXB8"/>
<comment type="similarity">
    <text evidence="4">Belongs to the peptidase S8 family.</text>
</comment>
<comment type="caution">
    <text evidence="4">Lacks conserved residue(s) required for the propagation of feature annotation.</text>
</comment>
<dbReference type="InterPro" id="IPR036852">
    <property type="entry name" value="Peptidase_S8/S53_dom_sf"/>
</dbReference>
<feature type="signal peptide" evidence="6">
    <location>
        <begin position="1"/>
        <end position="27"/>
    </location>
</feature>
<evidence type="ECO:0000256" key="2">
    <source>
        <dbReference type="ARBA" id="ARBA00022801"/>
    </source>
</evidence>
<dbReference type="Gene3D" id="2.60.120.380">
    <property type="match status" value="1"/>
</dbReference>
<dbReference type="InterPro" id="IPR000209">
    <property type="entry name" value="Peptidase_S8/S53_dom"/>
</dbReference>
<evidence type="ECO:0000256" key="4">
    <source>
        <dbReference type="PROSITE-ProRule" id="PRU01240"/>
    </source>
</evidence>
<dbReference type="SUPFAM" id="SSF52743">
    <property type="entry name" value="Subtilisin-like"/>
    <property type="match status" value="1"/>
</dbReference>
<evidence type="ECO:0000313" key="8">
    <source>
        <dbReference type="EMBL" id="QDV08728.1"/>
    </source>
</evidence>
<evidence type="ECO:0000256" key="6">
    <source>
        <dbReference type="SAM" id="SignalP"/>
    </source>
</evidence>
<feature type="chain" id="PRO_5021921098" description="Peptidase S8/S53 domain-containing protein" evidence="6">
    <location>
        <begin position="28"/>
        <end position="811"/>
    </location>
</feature>
<evidence type="ECO:0000256" key="1">
    <source>
        <dbReference type="ARBA" id="ARBA00022670"/>
    </source>
</evidence>
<accession>A0A518EXB8</accession>
<evidence type="ECO:0000256" key="3">
    <source>
        <dbReference type="ARBA" id="ARBA00022825"/>
    </source>
</evidence>
<protein>
    <recommendedName>
        <fullName evidence="7">Peptidase S8/S53 domain-containing protein</fullName>
    </recommendedName>
</protein>
<dbReference type="GO" id="GO:0004252">
    <property type="term" value="F:serine-type endopeptidase activity"/>
    <property type="evidence" value="ECO:0007669"/>
    <property type="project" value="InterPro"/>
</dbReference>
<reference evidence="8 9" key="1">
    <citation type="submission" date="2019-02" db="EMBL/GenBank/DDBJ databases">
        <title>Deep-cultivation of Planctomycetes and their phenomic and genomic characterization uncovers novel biology.</title>
        <authorList>
            <person name="Wiegand S."/>
            <person name="Jogler M."/>
            <person name="Boedeker C."/>
            <person name="Pinto D."/>
            <person name="Vollmers J."/>
            <person name="Rivas-Marin E."/>
            <person name="Kohn T."/>
            <person name="Peeters S.H."/>
            <person name="Heuer A."/>
            <person name="Rast P."/>
            <person name="Oberbeckmann S."/>
            <person name="Bunk B."/>
            <person name="Jeske O."/>
            <person name="Meyerdierks A."/>
            <person name="Storesund J.E."/>
            <person name="Kallscheuer N."/>
            <person name="Luecker S."/>
            <person name="Lage O.M."/>
            <person name="Pohl T."/>
            <person name="Merkel B.J."/>
            <person name="Hornburger P."/>
            <person name="Mueller R.-W."/>
            <person name="Bruemmer F."/>
            <person name="Labrenz M."/>
            <person name="Spormann A.M."/>
            <person name="Op den Camp H."/>
            <person name="Overmann J."/>
            <person name="Amann R."/>
            <person name="Jetten M.S.M."/>
            <person name="Mascher T."/>
            <person name="Medema M.H."/>
            <person name="Devos D.P."/>
            <person name="Kaster A.-K."/>
            <person name="Ovreas L."/>
            <person name="Rohde M."/>
            <person name="Galperin M.Y."/>
            <person name="Jogler C."/>
        </authorList>
    </citation>
    <scope>NUCLEOTIDE SEQUENCE [LARGE SCALE GENOMIC DNA]</scope>
    <source>
        <strain evidence="8 9">Poly30</strain>
    </source>
</reference>
<sequence precursor="true">MNGSLLSFSLAVLAPVSLPGASAFAQAATPATAATAESSQIRLRYASFDPLGEVPAVSQALRAKAGQNLVIVQLGSTPTQSDRDAIAAAGGELIGYLPDNAYLVRVQPEGASVLRGNTAVRWVGEYHPAYRLQPELLDEQAFVDPQPVRYNIVVANKRTDKPGLMARVEAVGGRVDSEQVGSLLLEVTLTGPQLLQVAAMDEVLWIDRWTAPEEDMDNARIQGGGNYVETQAGYTGAGVNAHVYEGVEASHPDFTGGVVNVRSGGEAQSHGHCTAGIVFGNGSSNPAVRGMAPDAGKFFTNYSSVSTSRYQVVSDLVNIHNVSHTTASWGGGRTFFYTATSAESDDIVFDHDLAWTQSQSNAGNQDSRPEAWAKNVFSIGAVQHFNNSNPNDDSWSAGNGSTGPASDGRIKPTLCAYYDATGTSDRTGSSGYSSGSWYANFGGTSGATPIVAGHNVLAIQMFTDEVAPGIGPFGNVLRVPGGTAHQNRPHFTTLKALQVVSANQYAFTATSSNNRRQHQGWGFPSLQNMWDNRTKTILVDETDVLTQGQSSFYTANVGINEPALKVCLNWNEPAGNPAASAQLINNLSLRVTSPDGTQSYWGNSNLESGVWSTTGGSEDTVNSLECVFVQNPAPGMWSIEVMATSVVEDNHVETPAVDADFGLAIVGGLSGFVSQICSGVINSTGVPAVLVMDGSPVLADMDLTLSVENLPFNSLGYFVTSKDIGIVANPGGSTGNLCIASPSMGRYAANIQNSGSTGSVTLSIDLTAIPIPTGTEPAMIGDTRCFQYWYRDSIITIPTSNFSSAACLIFE</sequence>
<dbReference type="GO" id="GO:0006508">
    <property type="term" value="P:proteolysis"/>
    <property type="evidence" value="ECO:0007669"/>
    <property type="project" value="UniProtKB-KW"/>
</dbReference>
<dbReference type="EMBL" id="CP036434">
    <property type="protein sequence ID" value="QDV08728.1"/>
    <property type="molecule type" value="Genomic_DNA"/>
</dbReference>
<organism evidence="8 9">
    <name type="scientific">Saltatorellus ferox</name>
    <dbReference type="NCBI Taxonomy" id="2528018"/>
    <lineage>
        <taxon>Bacteria</taxon>
        <taxon>Pseudomonadati</taxon>
        <taxon>Planctomycetota</taxon>
        <taxon>Planctomycetia</taxon>
        <taxon>Planctomycetia incertae sedis</taxon>
        <taxon>Saltatorellus</taxon>
    </lineage>
</organism>
<feature type="domain" description="Peptidase S8/S53" evidence="7">
    <location>
        <begin position="263"/>
        <end position="521"/>
    </location>
</feature>
<dbReference type="PROSITE" id="PS51892">
    <property type="entry name" value="SUBTILASE"/>
    <property type="match status" value="1"/>
</dbReference>
<dbReference type="Gene3D" id="3.40.50.200">
    <property type="entry name" value="Peptidase S8/S53 domain"/>
    <property type="match status" value="1"/>
</dbReference>
<keyword evidence="6" id="KW-0732">Signal</keyword>
<dbReference type="InterPro" id="IPR023828">
    <property type="entry name" value="Peptidase_S8_Ser-AS"/>
</dbReference>
<evidence type="ECO:0000256" key="5">
    <source>
        <dbReference type="SAM" id="MobiDB-lite"/>
    </source>
</evidence>
<dbReference type="InterPro" id="IPR008979">
    <property type="entry name" value="Galactose-bd-like_sf"/>
</dbReference>
<evidence type="ECO:0000313" key="9">
    <source>
        <dbReference type="Proteomes" id="UP000320390"/>
    </source>
</evidence>
<dbReference type="PROSITE" id="PS00138">
    <property type="entry name" value="SUBTILASE_SER"/>
    <property type="match status" value="1"/>
</dbReference>
<name>A0A518EXB8_9BACT</name>
<feature type="compositionally biased region" description="Polar residues" evidence="5">
    <location>
        <begin position="388"/>
        <end position="404"/>
    </location>
</feature>
<dbReference type="RefSeq" id="WP_419190446.1">
    <property type="nucleotide sequence ID" value="NZ_CP036434.1"/>
</dbReference>
<dbReference type="Pfam" id="PF00082">
    <property type="entry name" value="Peptidase_S8"/>
    <property type="match status" value="1"/>
</dbReference>
<keyword evidence="1" id="KW-0645">Protease</keyword>
<dbReference type="Proteomes" id="UP000320390">
    <property type="component" value="Chromosome"/>
</dbReference>
<keyword evidence="2" id="KW-0378">Hydrolase</keyword>
<keyword evidence="3" id="KW-0720">Serine protease</keyword>
<evidence type="ECO:0000259" key="7">
    <source>
        <dbReference type="Pfam" id="PF00082"/>
    </source>
</evidence>